<evidence type="ECO:0000313" key="11">
    <source>
        <dbReference type="Proteomes" id="UP001159641"/>
    </source>
</evidence>
<evidence type="ECO:0000256" key="3">
    <source>
        <dbReference type="ARBA" id="ARBA00022741"/>
    </source>
</evidence>
<proteinExistence type="predicted"/>
<dbReference type="SUPFAM" id="SSF52540">
    <property type="entry name" value="P-loop containing nucleoside triphosphate hydrolases"/>
    <property type="match status" value="1"/>
</dbReference>
<dbReference type="InterPro" id="IPR011527">
    <property type="entry name" value="ABC1_TM_dom"/>
</dbReference>
<dbReference type="Proteomes" id="UP001159641">
    <property type="component" value="Unassembled WGS sequence"/>
</dbReference>
<dbReference type="Pfam" id="PF00005">
    <property type="entry name" value="ABC_tran"/>
    <property type="match status" value="1"/>
</dbReference>
<evidence type="ECO:0000313" key="10">
    <source>
        <dbReference type="EMBL" id="KAJ8782567.1"/>
    </source>
</evidence>
<organism evidence="10 11">
    <name type="scientific">Eschrichtius robustus</name>
    <name type="common">California gray whale</name>
    <name type="synonym">Eschrichtius gibbosus</name>
    <dbReference type="NCBI Taxonomy" id="9764"/>
    <lineage>
        <taxon>Eukaryota</taxon>
        <taxon>Metazoa</taxon>
        <taxon>Chordata</taxon>
        <taxon>Craniata</taxon>
        <taxon>Vertebrata</taxon>
        <taxon>Euteleostomi</taxon>
        <taxon>Mammalia</taxon>
        <taxon>Eutheria</taxon>
        <taxon>Laurasiatheria</taxon>
        <taxon>Artiodactyla</taxon>
        <taxon>Whippomorpha</taxon>
        <taxon>Cetacea</taxon>
        <taxon>Mysticeti</taxon>
        <taxon>Eschrichtiidae</taxon>
        <taxon>Eschrichtius</taxon>
    </lineage>
</organism>
<name>A0AB34GPX3_ESCRO</name>
<dbReference type="Gene3D" id="3.40.50.300">
    <property type="entry name" value="P-loop containing nucleotide triphosphate hydrolases"/>
    <property type="match status" value="1"/>
</dbReference>
<dbReference type="InterPro" id="IPR027417">
    <property type="entry name" value="P-loop_NTPase"/>
</dbReference>
<keyword evidence="1" id="KW-0813">Transport</keyword>
<dbReference type="Pfam" id="PF00664">
    <property type="entry name" value="ABC_membrane"/>
    <property type="match status" value="1"/>
</dbReference>
<dbReference type="PANTHER" id="PTHR24223:SF10">
    <property type="entry name" value="ATP-BINDING CASSETTE SUB-FAMILY C MEMBER 12"/>
    <property type="match status" value="1"/>
</dbReference>
<keyword evidence="5 8" id="KW-1133">Transmembrane helix</keyword>
<sequence length="341" mass="37259">MTPAHLLSNEGCTDEDLSSPPYGDLTEIGERGLNLSGGQRQRISLARAVSLNHEIYLLDDPLSAVDAHVGKHVSEECIERRSGGRPSSWDQGEEKVGFLLGPHEVTGNGLSPSQGANYGYFLSLFVVSLFLLMIGSSAFSNLWLGVWLNKGSQMTCGPQGNMSTCGVGPVLADTGPRVYQWACTGSAVSVLVFGITRGFTFTRTTPTASFSLHDRVFDKILESPMSFFDRTPAGRLMNRCSEDMEELDVRLPFYAENFLQQFFMVLFILVILAAVSPAVLLVLAGLAVGFFILLRIFHRGIQELKKVEGVSESPWVSHVASCMQGLGTIHAYAKRDDRVSK</sequence>
<evidence type="ECO:0000259" key="9">
    <source>
        <dbReference type="PROSITE" id="PS50929"/>
    </source>
</evidence>
<dbReference type="AlphaFoldDB" id="A0AB34GPX3"/>
<keyword evidence="2 8" id="KW-0812">Transmembrane</keyword>
<keyword evidence="3" id="KW-0547">Nucleotide-binding</keyword>
<evidence type="ECO:0000256" key="7">
    <source>
        <dbReference type="SAM" id="MobiDB-lite"/>
    </source>
</evidence>
<dbReference type="GO" id="GO:0140359">
    <property type="term" value="F:ABC-type transporter activity"/>
    <property type="evidence" value="ECO:0007669"/>
    <property type="project" value="InterPro"/>
</dbReference>
<dbReference type="GO" id="GO:0016887">
    <property type="term" value="F:ATP hydrolysis activity"/>
    <property type="evidence" value="ECO:0007669"/>
    <property type="project" value="InterPro"/>
</dbReference>
<reference evidence="10 11" key="1">
    <citation type="submission" date="2022-11" db="EMBL/GenBank/DDBJ databases">
        <title>Whole genome sequence of Eschrichtius robustus ER-17-0199.</title>
        <authorList>
            <person name="Bruniche-Olsen A."/>
            <person name="Black A.N."/>
            <person name="Fields C.J."/>
            <person name="Walden K."/>
            <person name="Dewoody J.A."/>
        </authorList>
    </citation>
    <scope>NUCLEOTIDE SEQUENCE [LARGE SCALE GENOMIC DNA]</scope>
    <source>
        <strain evidence="10">ER-17-0199</strain>
        <tissue evidence="10">Blubber</tissue>
    </source>
</reference>
<keyword evidence="6 8" id="KW-0472">Membrane</keyword>
<dbReference type="PANTHER" id="PTHR24223">
    <property type="entry name" value="ATP-BINDING CASSETTE SUB-FAMILY C"/>
    <property type="match status" value="1"/>
</dbReference>
<evidence type="ECO:0000256" key="1">
    <source>
        <dbReference type="ARBA" id="ARBA00022448"/>
    </source>
</evidence>
<evidence type="ECO:0000256" key="2">
    <source>
        <dbReference type="ARBA" id="ARBA00022692"/>
    </source>
</evidence>
<accession>A0AB34GPX3</accession>
<feature type="region of interest" description="Disordered" evidence="7">
    <location>
        <begin position="1"/>
        <end position="25"/>
    </location>
</feature>
<feature type="transmembrane region" description="Helical" evidence="8">
    <location>
        <begin position="120"/>
        <end position="144"/>
    </location>
</feature>
<dbReference type="EMBL" id="JAIQCJ010002103">
    <property type="protein sequence ID" value="KAJ8782567.1"/>
    <property type="molecule type" value="Genomic_DNA"/>
</dbReference>
<evidence type="ECO:0000256" key="8">
    <source>
        <dbReference type="SAM" id="Phobius"/>
    </source>
</evidence>
<evidence type="ECO:0000256" key="4">
    <source>
        <dbReference type="ARBA" id="ARBA00022840"/>
    </source>
</evidence>
<gene>
    <name evidence="10" type="ORF">J1605_000546</name>
</gene>
<dbReference type="SUPFAM" id="SSF90123">
    <property type="entry name" value="ABC transporter transmembrane region"/>
    <property type="match status" value="1"/>
</dbReference>
<dbReference type="InterPro" id="IPR050173">
    <property type="entry name" value="ABC_transporter_C-like"/>
</dbReference>
<protein>
    <recommendedName>
        <fullName evidence="9">ABC transmembrane type-1 domain-containing protein</fullName>
    </recommendedName>
</protein>
<keyword evidence="11" id="KW-1185">Reference proteome</keyword>
<dbReference type="Gene3D" id="1.20.1560.10">
    <property type="entry name" value="ABC transporter type 1, transmembrane domain"/>
    <property type="match status" value="1"/>
</dbReference>
<evidence type="ECO:0000256" key="6">
    <source>
        <dbReference type="ARBA" id="ARBA00023136"/>
    </source>
</evidence>
<keyword evidence="4" id="KW-0067">ATP-binding</keyword>
<dbReference type="InterPro" id="IPR003439">
    <property type="entry name" value="ABC_transporter-like_ATP-bd"/>
</dbReference>
<dbReference type="GO" id="GO:0016020">
    <property type="term" value="C:membrane"/>
    <property type="evidence" value="ECO:0007669"/>
    <property type="project" value="InterPro"/>
</dbReference>
<evidence type="ECO:0000256" key="5">
    <source>
        <dbReference type="ARBA" id="ARBA00022989"/>
    </source>
</evidence>
<comment type="caution">
    <text evidence="10">The sequence shown here is derived from an EMBL/GenBank/DDBJ whole genome shotgun (WGS) entry which is preliminary data.</text>
</comment>
<dbReference type="InterPro" id="IPR036640">
    <property type="entry name" value="ABC1_TM_sf"/>
</dbReference>
<feature type="transmembrane region" description="Helical" evidence="8">
    <location>
        <begin position="262"/>
        <end position="294"/>
    </location>
</feature>
<feature type="domain" description="ABC transmembrane type-1" evidence="9">
    <location>
        <begin position="124"/>
        <end position="341"/>
    </location>
</feature>
<dbReference type="GO" id="GO:0005524">
    <property type="term" value="F:ATP binding"/>
    <property type="evidence" value="ECO:0007669"/>
    <property type="project" value="UniProtKB-KW"/>
</dbReference>
<dbReference type="PROSITE" id="PS50929">
    <property type="entry name" value="ABC_TM1F"/>
    <property type="match status" value="1"/>
</dbReference>